<evidence type="ECO:0000313" key="2">
    <source>
        <dbReference type="EMBL" id="QDT93820.1"/>
    </source>
</evidence>
<dbReference type="PANTHER" id="PTHR43737">
    <property type="entry name" value="BLL7424 PROTEIN"/>
    <property type="match status" value="1"/>
</dbReference>
<feature type="region of interest" description="Disordered" evidence="1">
    <location>
        <begin position="48"/>
        <end position="68"/>
    </location>
</feature>
<proteinExistence type="predicted"/>
<dbReference type="RefSeq" id="WP_145231788.1">
    <property type="nucleotide sequence ID" value="NZ_CP036343.1"/>
</dbReference>
<evidence type="ECO:0000256" key="1">
    <source>
        <dbReference type="SAM" id="MobiDB-lite"/>
    </source>
</evidence>
<dbReference type="Pfam" id="PF07394">
    <property type="entry name" value="DUF1501"/>
    <property type="match status" value="1"/>
</dbReference>
<gene>
    <name evidence="2" type="ORF">Pan161_55070</name>
</gene>
<dbReference type="EMBL" id="CP036343">
    <property type="protein sequence ID" value="QDT93820.1"/>
    <property type="molecule type" value="Genomic_DNA"/>
</dbReference>
<sequence>MLNPFDQFTTRRLLQQVHSRRSFFSSVYTGMAGLGLTNLLLNDLSAANSKSGNSKQNKDWQPGVDETHFPPKAKRVLQIFCPGAASHMDLWEHKPSLEKYHGKPLPGEENFVSFQGKNGNLMKSPWAFKPQGETGKMCTTMLPHMSRHVDDIAFIHSMTTKTNTHGPGCVFMNTGHDTEGYPSAGAWLGYALGSENENLPAYIAIPDIRGEPPNGKANWSNGFLPAQHQAIVMNAQSPIRNLKIPEGISPKEEKATRAFLKFLDQKHAEQRPGNTDLQARIEAYELAARMQLSAPEVSNLASEPKSIHEQYGTGDPNKLKASYARNCLLARRFLERGVRYLNLYCSSRASGVDGLLNWDAHKTLKADYERHCPIFDQPTAALLTDLKQRGLLDETLVLWTTEFGRMPTHQSGTLGRDHNPDGFTCWMMGAGIKGGTSYGATDEFGRRAELNPTTVWDFYATALHLLGFQHDKLTYYNNGLDRRLTDVHGNLIKEILA</sequence>
<dbReference type="Proteomes" id="UP000316855">
    <property type="component" value="Chromosome"/>
</dbReference>
<evidence type="ECO:0000313" key="3">
    <source>
        <dbReference type="Proteomes" id="UP000316855"/>
    </source>
</evidence>
<evidence type="ECO:0008006" key="4">
    <source>
        <dbReference type="Google" id="ProtNLM"/>
    </source>
</evidence>
<dbReference type="Gene3D" id="3.40.720.10">
    <property type="entry name" value="Alkaline Phosphatase, subunit A"/>
    <property type="match status" value="1"/>
</dbReference>
<organism evidence="2 3">
    <name type="scientific">Gimesia algae</name>
    <dbReference type="NCBI Taxonomy" id="2527971"/>
    <lineage>
        <taxon>Bacteria</taxon>
        <taxon>Pseudomonadati</taxon>
        <taxon>Planctomycetota</taxon>
        <taxon>Planctomycetia</taxon>
        <taxon>Planctomycetales</taxon>
        <taxon>Planctomycetaceae</taxon>
        <taxon>Gimesia</taxon>
    </lineage>
</organism>
<dbReference type="KEGG" id="gax:Pan161_55070"/>
<dbReference type="InterPro" id="IPR017850">
    <property type="entry name" value="Alkaline_phosphatase_core_sf"/>
</dbReference>
<dbReference type="OrthoDB" id="127333at2"/>
<dbReference type="InterPro" id="IPR010869">
    <property type="entry name" value="DUF1501"/>
</dbReference>
<dbReference type="SUPFAM" id="SSF53649">
    <property type="entry name" value="Alkaline phosphatase-like"/>
    <property type="match status" value="1"/>
</dbReference>
<accession>A0A517VLP7</accession>
<name>A0A517VLP7_9PLAN</name>
<dbReference type="PANTHER" id="PTHR43737:SF1">
    <property type="entry name" value="DUF1501 DOMAIN-CONTAINING PROTEIN"/>
    <property type="match status" value="1"/>
</dbReference>
<dbReference type="AlphaFoldDB" id="A0A517VLP7"/>
<reference evidence="2 3" key="1">
    <citation type="submission" date="2019-02" db="EMBL/GenBank/DDBJ databases">
        <title>Deep-cultivation of Planctomycetes and their phenomic and genomic characterization uncovers novel biology.</title>
        <authorList>
            <person name="Wiegand S."/>
            <person name="Jogler M."/>
            <person name="Boedeker C."/>
            <person name="Pinto D."/>
            <person name="Vollmers J."/>
            <person name="Rivas-Marin E."/>
            <person name="Kohn T."/>
            <person name="Peeters S.H."/>
            <person name="Heuer A."/>
            <person name="Rast P."/>
            <person name="Oberbeckmann S."/>
            <person name="Bunk B."/>
            <person name="Jeske O."/>
            <person name="Meyerdierks A."/>
            <person name="Storesund J.E."/>
            <person name="Kallscheuer N."/>
            <person name="Luecker S."/>
            <person name="Lage O.M."/>
            <person name="Pohl T."/>
            <person name="Merkel B.J."/>
            <person name="Hornburger P."/>
            <person name="Mueller R.-W."/>
            <person name="Bruemmer F."/>
            <person name="Labrenz M."/>
            <person name="Spormann A.M."/>
            <person name="Op den Camp H."/>
            <person name="Overmann J."/>
            <person name="Amann R."/>
            <person name="Jetten M.S.M."/>
            <person name="Mascher T."/>
            <person name="Medema M.H."/>
            <person name="Devos D.P."/>
            <person name="Kaster A.-K."/>
            <person name="Ovreas L."/>
            <person name="Rohde M."/>
            <person name="Galperin M.Y."/>
            <person name="Jogler C."/>
        </authorList>
    </citation>
    <scope>NUCLEOTIDE SEQUENCE [LARGE SCALE GENOMIC DNA]</scope>
    <source>
        <strain evidence="2 3">Pan161</strain>
    </source>
</reference>
<keyword evidence="3" id="KW-1185">Reference proteome</keyword>
<protein>
    <recommendedName>
        <fullName evidence="4">Sulfatase</fullName>
    </recommendedName>
</protein>